<evidence type="ECO:0000256" key="1">
    <source>
        <dbReference type="SAM" id="Phobius"/>
    </source>
</evidence>
<dbReference type="OrthoDB" id="3728998at2759"/>
<keyword evidence="1" id="KW-0812">Transmembrane</keyword>
<feature type="transmembrane region" description="Helical" evidence="1">
    <location>
        <begin position="60"/>
        <end position="82"/>
    </location>
</feature>
<dbReference type="AlphaFoldDB" id="A0A9P4N9Z3"/>
<protein>
    <submittedName>
        <fullName evidence="2">Uncharacterized protein</fullName>
    </submittedName>
</protein>
<gene>
    <name evidence="2" type="ORF">CC78DRAFT_539910</name>
</gene>
<comment type="caution">
    <text evidence="2">The sequence shown here is derived from an EMBL/GenBank/DDBJ whole genome shotgun (WGS) entry which is preliminary data.</text>
</comment>
<sequence length="576" mass="64184">MAKTGPEEYLISPPPGRRLRWYHQTDSLLILGGSLAITVGSIWLADSLRIGQKTAERSNFFSLLTFGIASAAAWTCTTRAVFRVASMDAAGFAKCGIQQKDLSLMLEMRVPDRAWLSWRKRMWRTSAYAVVCFALYVTMGVLYRLAFSTKEHISVAGGRRCSFALMGDICGKHDLFGFYGSLIDQGVRWPTYAAPSLPFIQASLGDWDVQAAWHGETFAADTEPKTWGWLKAWHILGMTMLDERDSDDWVGDKFSYLLNGTDALRVADHPVCGPMLKGATTNGTKSGDPISREYWFALAIGEMNTTYEQIPRNVNDPDYSMPPSNFSIVSGTPVLSSDGCPMSIEREAYETLVDFVQSGIFSPFMELDFSFLSDYYEYTGGDAQSKWSYLANKRMVFAVLLSILQQNQTYISQSDREQLIAKDILRQELVNPENDWCECSYSPGLDYKKHTSVTIYASPRTQFFASLLAIVWGVLLLGAAYPFRKLVIRGTLDQYMSFGSDVGSEGMAGASTGKFSAASEALWQLDETQQENGARKVGLAQIPMRIADGNTVRLKLGRIYIYNVPLLRRGTANALF</sequence>
<evidence type="ECO:0000313" key="3">
    <source>
        <dbReference type="Proteomes" id="UP000800093"/>
    </source>
</evidence>
<evidence type="ECO:0000313" key="2">
    <source>
        <dbReference type="EMBL" id="KAF2269354.1"/>
    </source>
</evidence>
<proteinExistence type="predicted"/>
<reference evidence="3" key="1">
    <citation type="journal article" date="2020" name="Stud. Mycol.">
        <title>101 Dothideomycetes genomes: A test case for predicting lifestyles and emergence of pathogens.</title>
        <authorList>
            <person name="Haridas S."/>
            <person name="Albert R."/>
            <person name="Binder M."/>
            <person name="Bloem J."/>
            <person name="LaButti K."/>
            <person name="Salamov A."/>
            <person name="Andreopoulos B."/>
            <person name="Baker S."/>
            <person name="Barry K."/>
            <person name="Bills G."/>
            <person name="Bluhm B."/>
            <person name="Cannon C."/>
            <person name="Castanera R."/>
            <person name="Culley D."/>
            <person name="Daum C."/>
            <person name="Ezra D."/>
            <person name="Gonzalez J."/>
            <person name="Henrissat B."/>
            <person name="Kuo A."/>
            <person name="Liang C."/>
            <person name="Lipzen A."/>
            <person name="Lutzoni F."/>
            <person name="Magnuson J."/>
            <person name="Mondo S."/>
            <person name="Nolan M."/>
            <person name="Ohm R."/>
            <person name="Pangilinan J."/>
            <person name="Park H.-J."/>
            <person name="Ramirez L."/>
            <person name="Alfaro M."/>
            <person name="Sun H."/>
            <person name="Tritt A."/>
            <person name="Yoshinaga Y."/>
            <person name="Zwiers L.-H."/>
            <person name="Turgeon B."/>
            <person name="Goodwin S."/>
            <person name="Spatafora J."/>
            <person name="Crous P."/>
            <person name="Grigoriev I."/>
        </authorList>
    </citation>
    <scope>NUCLEOTIDE SEQUENCE [LARGE SCALE GENOMIC DNA]</scope>
    <source>
        <strain evidence="3">CBS 304.66</strain>
    </source>
</reference>
<organism evidence="2 3">
    <name type="scientific">Lojkania enalia</name>
    <dbReference type="NCBI Taxonomy" id="147567"/>
    <lineage>
        <taxon>Eukaryota</taxon>
        <taxon>Fungi</taxon>
        <taxon>Dikarya</taxon>
        <taxon>Ascomycota</taxon>
        <taxon>Pezizomycotina</taxon>
        <taxon>Dothideomycetes</taxon>
        <taxon>Pleosporomycetidae</taxon>
        <taxon>Pleosporales</taxon>
        <taxon>Pleosporales incertae sedis</taxon>
        <taxon>Lojkania</taxon>
    </lineage>
</organism>
<dbReference type="EMBL" id="ML986582">
    <property type="protein sequence ID" value="KAF2269354.1"/>
    <property type="molecule type" value="Genomic_DNA"/>
</dbReference>
<feature type="transmembrane region" description="Helical" evidence="1">
    <location>
        <begin position="127"/>
        <end position="146"/>
    </location>
</feature>
<keyword evidence="1" id="KW-0472">Membrane</keyword>
<name>A0A9P4N9Z3_9PLEO</name>
<accession>A0A9P4N9Z3</accession>
<dbReference type="Proteomes" id="UP000800093">
    <property type="component" value="Unassembled WGS sequence"/>
</dbReference>
<feature type="transmembrane region" description="Helical" evidence="1">
    <location>
        <begin position="463"/>
        <end position="483"/>
    </location>
</feature>
<keyword evidence="1" id="KW-1133">Transmembrane helix</keyword>
<feature type="transmembrane region" description="Helical" evidence="1">
    <location>
        <begin position="27"/>
        <end position="45"/>
    </location>
</feature>
<keyword evidence="3" id="KW-1185">Reference proteome</keyword>